<name>A0A8X8XPV7_SALSN</name>
<evidence type="ECO:0000313" key="4">
    <source>
        <dbReference type="EMBL" id="KAG6416914.1"/>
    </source>
</evidence>
<feature type="repeat" description="PPR" evidence="3">
    <location>
        <begin position="222"/>
        <end position="256"/>
    </location>
</feature>
<evidence type="ECO:0000256" key="3">
    <source>
        <dbReference type="PROSITE-ProRule" id="PRU00708"/>
    </source>
</evidence>
<evidence type="ECO:0000313" key="5">
    <source>
        <dbReference type="Proteomes" id="UP000298416"/>
    </source>
</evidence>
<dbReference type="Pfam" id="PF13812">
    <property type="entry name" value="PPR_3"/>
    <property type="match status" value="1"/>
</dbReference>
<organism evidence="4">
    <name type="scientific">Salvia splendens</name>
    <name type="common">Scarlet sage</name>
    <dbReference type="NCBI Taxonomy" id="180675"/>
    <lineage>
        <taxon>Eukaryota</taxon>
        <taxon>Viridiplantae</taxon>
        <taxon>Streptophyta</taxon>
        <taxon>Embryophyta</taxon>
        <taxon>Tracheophyta</taxon>
        <taxon>Spermatophyta</taxon>
        <taxon>Magnoliopsida</taxon>
        <taxon>eudicotyledons</taxon>
        <taxon>Gunneridae</taxon>
        <taxon>Pentapetalae</taxon>
        <taxon>asterids</taxon>
        <taxon>lamiids</taxon>
        <taxon>Lamiales</taxon>
        <taxon>Lamiaceae</taxon>
        <taxon>Nepetoideae</taxon>
        <taxon>Mentheae</taxon>
        <taxon>Salviinae</taxon>
        <taxon>Salvia</taxon>
        <taxon>Salvia subgen. Calosphace</taxon>
        <taxon>core Calosphace</taxon>
    </lineage>
</organism>
<reference evidence="4" key="2">
    <citation type="submission" date="2020-08" db="EMBL/GenBank/DDBJ databases">
        <title>Plant Genome Project.</title>
        <authorList>
            <person name="Zhang R.-G."/>
        </authorList>
    </citation>
    <scope>NUCLEOTIDE SEQUENCE</scope>
    <source>
        <strain evidence="4">Huo1</strain>
        <tissue evidence="4">Leaf</tissue>
    </source>
</reference>
<comment type="caution">
    <text evidence="4">The sequence shown here is derived from an EMBL/GenBank/DDBJ whole genome shotgun (WGS) entry which is preliminary data.</text>
</comment>
<dbReference type="PANTHER" id="PTHR47447">
    <property type="entry name" value="OS03G0856100 PROTEIN"/>
    <property type="match status" value="1"/>
</dbReference>
<dbReference type="Pfam" id="PF01535">
    <property type="entry name" value="PPR"/>
    <property type="match status" value="1"/>
</dbReference>
<evidence type="ECO:0000256" key="1">
    <source>
        <dbReference type="ARBA" id="ARBA00007626"/>
    </source>
</evidence>
<keyword evidence="2" id="KW-0677">Repeat</keyword>
<proteinExistence type="inferred from homology"/>
<feature type="repeat" description="PPR" evidence="3">
    <location>
        <begin position="257"/>
        <end position="291"/>
    </location>
</feature>
<dbReference type="Proteomes" id="UP000298416">
    <property type="component" value="Unassembled WGS sequence"/>
</dbReference>
<feature type="repeat" description="PPR" evidence="3">
    <location>
        <begin position="187"/>
        <end position="221"/>
    </location>
</feature>
<dbReference type="InterPro" id="IPR011990">
    <property type="entry name" value="TPR-like_helical_dom_sf"/>
</dbReference>
<protein>
    <submittedName>
        <fullName evidence="4">Uncharacterized protein</fullName>
    </submittedName>
</protein>
<dbReference type="Gene3D" id="1.25.40.10">
    <property type="entry name" value="Tetratricopeptide repeat domain"/>
    <property type="match status" value="2"/>
</dbReference>
<comment type="similarity">
    <text evidence="1">Belongs to the PPR family. P subfamily.</text>
</comment>
<dbReference type="InterPro" id="IPR002885">
    <property type="entry name" value="PPR_rpt"/>
</dbReference>
<accession>A0A8X8XPV7</accession>
<dbReference type="PROSITE" id="PS51375">
    <property type="entry name" value="PPR"/>
    <property type="match status" value="4"/>
</dbReference>
<dbReference type="NCBIfam" id="TIGR00756">
    <property type="entry name" value="PPR"/>
    <property type="match status" value="4"/>
</dbReference>
<sequence length="378" mass="42852">MRVRLYQKEQFIQSPPNNGNSKTMPFPRLHTLQLRTAPAKGMPPLLGNRVSLSTQISPEETTEEILNRILAAGEDSSSSSSREELCVGYIRKLCAAGNFTVTARIPRILRDKHIFIGPSVYNYILEVAEGKNDIDMLSHVFKDLLVSCGSVGLDSYLVVARGFRKQNSRDLLLDFIREVHEMDLPRMDIVLNRFIYALGKCGHPDGAMLVFEDMKSSRCRPDLVTYNTVLAIFGRLGRVDDMLRVFASMREIGLAPDIFTYNTILNSLRKMGRLDLCIVHFREMTERGIQPDLMTFKALIESLGRSGNIEEALKIFEEIKSRQIRPSIPIYHALIFSLKKMGKMELALKLSNEMNVLIREHPQKQYNAGNFSGSHSLL</sequence>
<reference evidence="4" key="1">
    <citation type="submission" date="2018-01" db="EMBL/GenBank/DDBJ databases">
        <authorList>
            <person name="Mao J.F."/>
        </authorList>
    </citation>
    <scope>NUCLEOTIDE SEQUENCE</scope>
    <source>
        <strain evidence="4">Huo1</strain>
        <tissue evidence="4">Leaf</tissue>
    </source>
</reference>
<dbReference type="AlphaFoldDB" id="A0A8X8XPV7"/>
<dbReference type="EMBL" id="PNBA02000008">
    <property type="protein sequence ID" value="KAG6416914.1"/>
    <property type="molecule type" value="Genomic_DNA"/>
</dbReference>
<evidence type="ECO:0000256" key="2">
    <source>
        <dbReference type="ARBA" id="ARBA00022737"/>
    </source>
</evidence>
<dbReference type="PANTHER" id="PTHR47447:SF17">
    <property type="entry name" value="OS12G0638900 PROTEIN"/>
    <property type="match status" value="1"/>
</dbReference>
<dbReference type="Pfam" id="PF13041">
    <property type="entry name" value="PPR_2"/>
    <property type="match status" value="1"/>
</dbReference>
<keyword evidence="5" id="KW-1185">Reference proteome</keyword>
<gene>
    <name evidence="4" type="ORF">SASPL_124355</name>
</gene>
<dbReference type="SUPFAM" id="SSF48452">
    <property type="entry name" value="TPR-like"/>
    <property type="match status" value="1"/>
</dbReference>
<feature type="repeat" description="PPR" evidence="3">
    <location>
        <begin position="292"/>
        <end position="326"/>
    </location>
</feature>